<dbReference type="EMBL" id="MTKR01000250">
    <property type="protein sequence ID" value="RWX49474.1"/>
    <property type="molecule type" value="Genomic_DNA"/>
</dbReference>
<dbReference type="AlphaFoldDB" id="A0A444J8R6"/>
<evidence type="ECO:0000313" key="2">
    <source>
        <dbReference type="EMBL" id="RWX49474.1"/>
    </source>
</evidence>
<reference evidence="2 3" key="1">
    <citation type="submission" date="2017-01" db="EMBL/GenBank/DDBJ databases">
        <title>The cable genome- insights into the physiology and evolution of filamentous bacteria capable of sulfide oxidation via long distance electron transfer.</title>
        <authorList>
            <person name="Schreiber L."/>
            <person name="Bjerg J.T."/>
            <person name="Boggild A."/>
            <person name="Van De Vossenberg J."/>
            <person name="Meysman F."/>
            <person name="Nielsen L.P."/>
            <person name="Schramm A."/>
            <person name="Kjeldsen K.U."/>
        </authorList>
    </citation>
    <scope>NUCLEOTIDE SEQUENCE [LARGE SCALE GENOMIC DNA]</scope>
    <source>
        <strain evidence="2">A3</strain>
    </source>
</reference>
<evidence type="ECO:0000256" key="1">
    <source>
        <dbReference type="SAM" id="SignalP"/>
    </source>
</evidence>
<evidence type="ECO:0008006" key="4">
    <source>
        <dbReference type="Google" id="ProtNLM"/>
    </source>
</evidence>
<gene>
    <name evidence="2" type="ORF">VU00_12503</name>
</gene>
<evidence type="ECO:0000313" key="3">
    <source>
        <dbReference type="Proteomes" id="UP000287615"/>
    </source>
</evidence>
<organism evidence="2 3">
    <name type="scientific">Candidatus Electrothrix marina</name>
    <dbReference type="NCBI Taxonomy" id="1859130"/>
    <lineage>
        <taxon>Bacteria</taxon>
        <taxon>Pseudomonadati</taxon>
        <taxon>Thermodesulfobacteriota</taxon>
        <taxon>Desulfobulbia</taxon>
        <taxon>Desulfobulbales</taxon>
        <taxon>Desulfobulbaceae</taxon>
        <taxon>Candidatus Electrothrix</taxon>
    </lineage>
</organism>
<proteinExistence type="predicted"/>
<protein>
    <recommendedName>
        <fullName evidence="4">AMIN domain-containing protein</fullName>
    </recommendedName>
</protein>
<feature type="signal peptide" evidence="1">
    <location>
        <begin position="1"/>
        <end position="38"/>
    </location>
</feature>
<feature type="chain" id="PRO_5019049260" description="AMIN domain-containing protein" evidence="1">
    <location>
        <begin position="39"/>
        <end position="101"/>
    </location>
</feature>
<sequence>MPHFFSTNQQQGRRNRSCCFIYCVMLFILLSVSMPALAAEESPSHEQILINGLSAAPVGKNLEISAHCSGKADYIPIELTKPSKIVIDIADAAIASGAELV</sequence>
<feature type="non-terminal residue" evidence="2">
    <location>
        <position position="101"/>
    </location>
</feature>
<comment type="caution">
    <text evidence="2">The sequence shown here is derived from an EMBL/GenBank/DDBJ whole genome shotgun (WGS) entry which is preliminary data.</text>
</comment>
<name>A0A444J8R6_9BACT</name>
<accession>A0A444J8R6</accession>
<keyword evidence="1" id="KW-0732">Signal</keyword>
<dbReference type="Proteomes" id="UP000287615">
    <property type="component" value="Unassembled WGS sequence"/>
</dbReference>